<name>A0ABN0AN51_CHRGE</name>
<accession>A0ABN0AN51</accession>
<evidence type="ECO:0000313" key="1">
    <source>
        <dbReference type="EMBL" id="EFK34511.1"/>
    </source>
</evidence>
<keyword evidence="2" id="KW-1185">Reference proteome</keyword>
<dbReference type="Proteomes" id="UP000002969">
    <property type="component" value="Unassembled WGS sequence"/>
</dbReference>
<organism evidence="1 2">
    <name type="scientific">Chryseobacterium gleum ATCC 35910</name>
    <dbReference type="NCBI Taxonomy" id="525257"/>
    <lineage>
        <taxon>Bacteria</taxon>
        <taxon>Pseudomonadati</taxon>
        <taxon>Bacteroidota</taxon>
        <taxon>Flavobacteriia</taxon>
        <taxon>Flavobacteriales</taxon>
        <taxon>Weeksellaceae</taxon>
        <taxon>Chryseobacterium group</taxon>
        <taxon>Chryseobacterium</taxon>
    </lineage>
</organism>
<gene>
    <name evidence="1" type="ORF">HMPREF0204_13580</name>
</gene>
<dbReference type="EMBL" id="ACKQ02000007">
    <property type="protein sequence ID" value="EFK34511.1"/>
    <property type="molecule type" value="Genomic_DNA"/>
</dbReference>
<protein>
    <submittedName>
        <fullName evidence="1">Uncharacterized protein</fullName>
    </submittedName>
</protein>
<comment type="caution">
    <text evidence="1">The sequence shown here is derived from an EMBL/GenBank/DDBJ whole genome shotgun (WGS) entry which is preliminary data.</text>
</comment>
<evidence type="ECO:0000313" key="2">
    <source>
        <dbReference type="Proteomes" id="UP000002969"/>
    </source>
</evidence>
<proteinExistence type="predicted"/>
<sequence>MKIIRYFIVKRQRFLEILILFLFEVIIEGPVKGMKNLSEIFSKIVAIVI</sequence>
<reference evidence="1" key="1">
    <citation type="submission" date="2010-06" db="EMBL/GenBank/DDBJ databases">
        <authorList>
            <person name="Muzny D."/>
            <person name="Qin X."/>
            <person name="Buhay C."/>
            <person name="Dugan-Rocha S."/>
            <person name="Ding Y."/>
            <person name="Chen G."/>
            <person name="Hawes A."/>
            <person name="Holder M."/>
            <person name="Jhangiani S."/>
            <person name="Johnson A."/>
            <person name="Khan Z."/>
            <person name="Li Z."/>
            <person name="Liu W."/>
            <person name="Liu X."/>
            <person name="Perez L."/>
            <person name="Shen H."/>
            <person name="Wang Q."/>
            <person name="Watt J."/>
            <person name="Xi L."/>
            <person name="Xin Y."/>
            <person name="Zhou J."/>
            <person name="Deng J."/>
            <person name="Jiang H."/>
            <person name="Liu Y."/>
            <person name="Qu J."/>
            <person name="Song X.-Z."/>
            <person name="Zhang L."/>
            <person name="Villasana D."/>
            <person name="Johnson A."/>
            <person name="Liu J."/>
            <person name="Liyanage D."/>
            <person name="Lorensuhewa L."/>
            <person name="Robinson T."/>
            <person name="Song A."/>
            <person name="Song B.-B."/>
            <person name="Dinh H."/>
            <person name="Thornton R."/>
            <person name="Coyle M."/>
            <person name="Francisco L."/>
            <person name="Jackson L."/>
            <person name="Javaid M."/>
            <person name="Korchina V."/>
            <person name="Kovar C."/>
            <person name="Mata R."/>
            <person name="Mathew T."/>
            <person name="Ngo R."/>
            <person name="Nguyen L."/>
            <person name="Nguyen N."/>
            <person name="Okwuonu G."/>
            <person name="Ongeri F."/>
            <person name="Pham C."/>
            <person name="Simmons D."/>
            <person name="Wilczek-Boney K."/>
            <person name="Hale W."/>
            <person name="Jakkamsetti A."/>
            <person name="Pham P."/>
            <person name="Ruth R."/>
            <person name="San Lucas F."/>
            <person name="Warren J."/>
            <person name="Zhang J."/>
            <person name="Zhao Z."/>
            <person name="Zhou C."/>
            <person name="Zhu D."/>
            <person name="Lee S."/>
            <person name="Bess C."/>
            <person name="Blankenburg K."/>
            <person name="Forbes L."/>
            <person name="Fu Q."/>
            <person name="Gubbala S."/>
            <person name="Hirani K."/>
            <person name="Jayaseelan J.C."/>
            <person name="Lara F."/>
            <person name="Munidasa M."/>
            <person name="Palculict T."/>
            <person name="Patil S."/>
            <person name="Pu L.-L."/>
            <person name="Saada N."/>
            <person name="Tang L."/>
            <person name="Weissenberger G."/>
            <person name="Zhu Y."/>
            <person name="Hemphill L."/>
            <person name="Shang Y."/>
            <person name="Youmans B."/>
            <person name="Ayvaz T."/>
            <person name="Ross M."/>
            <person name="Santibanez J."/>
            <person name="Aqrawi P."/>
            <person name="Gross S."/>
            <person name="Joshi V."/>
            <person name="Fowler G."/>
            <person name="Nazareth L."/>
            <person name="Reid J."/>
            <person name="Worley K."/>
            <person name="Petrosino J."/>
            <person name="Highlander S."/>
            <person name="Gibbs R."/>
        </authorList>
    </citation>
    <scope>NUCLEOTIDE SEQUENCE [LARGE SCALE GENOMIC DNA]</scope>
    <source>
        <strain evidence="1">ATCC 35910</strain>
    </source>
</reference>